<feature type="region of interest" description="Disordered" evidence="1">
    <location>
        <begin position="261"/>
        <end position="363"/>
    </location>
</feature>
<dbReference type="OrthoDB" id="10688376at2759"/>
<evidence type="ECO:0000256" key="1">
    <source>
        <dbReference type="SAM" id="MobiDB-lite"/>
    </source>
</evidence>
<gene>
    <name evidence="2" type="ORF">ABB37_09061</name>
</gene>
<dbReference type="Proteomes" id="UP000037923">
    <property type="component" value="Unassembled WGS sequence"/>
</dbReference>
<protein>
    <submittedName>
        <fullName evidence="2">Uncharacterized protein</fullName>
    </submittedName>
</protein>
<feature type="compositionally biased region" description="Basic and acidic residues" evidence="1">
    <location>
        <begin position="154"/>
        <end position="166"/>
    </location>
</feature>
<feature type="compositionally biased region" description="Basic and acidic residues" evidence="1">
    <location>
        <begin position="391"/>
        <end position="404"/>
    </location>
</feature>
<dbReference type="OMA" id="THASSCG"/>
<sequence length="514" mass="55137">MQPSLPLQRRRPLHPQVKAVPAVRATSRHPASTSQRYTAAHVTGTNALNSSEASYGESVMNAAEEGAGVAGAAAMYGAHRGRSTPSPDDVRSFPSRRTPEEGAAAATAAMAPCRVACSSAYSLSCVSADDSLRHAGWRAVLLRAPRRASGGAADEERAPQKDMVGEERDDDEGYNVRCASPLHASPPPDIRRNRDEPPSELGCYRPYQKVEDAVAASSAAACCGVGTTSSEAAGAEVRGAPWKRRRRKEDAPAIAQVAAAHDARNDAHVRGRTMPLPPSALRPRCSTQQQQLSLYRCHPHISSSNRGRATNKRARTDERLSGSEDDGDDDGEAALVCSSASDSSVGEAAPDSTSGLGGDRPSRRTCRGWLRAYKPIALPRVSSTQPHLRATPKESRGRPDSDVVRSDVARMAQALWAPCPPRSSIPPFRKGGVSCDSAVSTSAAFAGLSKADNLRRRREVEALLQYAHLGASQLRVEHHEEQEESKRAETAAEYHKVWADVMWTSLAFYAAQTK</sequence>
<feature type="compositionally biased region" description="Acidic residues" evidence="1">
    <location>
        <begin position="323"/>
        <end position="332"/>
    </location>
</feature>
<dbReference type="VEuPathDB" id="TriTrypDB:LpyrH10_28_0940"/>
<dbReference type="AlphaFoldDB" id="A0A0M9FRU8"/>
<reference evidence="2 3" key="1">
    <citation type="submission" date="2015-07" db="EMBL/GenBank/DDBJ databases">
        <title>High-quality genome of monoxenous trypanosomatid Leptomonas pyrrhocoris.</title>
        <authorList>
            <person name="Flegontov P."/>
            <person name="Butenko A."/>
            <person name="Firsov S."/>
            <person name="Vlcek C."/>
            <person name="Logacheva M.D."/>
            <person name="Field M."/>
            <person name="Filatov D."/>
            <person name="Flegontova O."/>
            <person name="Gerasimov E."/>
            <person name="Jackson A.P."/>
            <person name="Kelly S."/>
            <person name="Opperdoes F."/>
            <person name="O'Reilly A."/>
            <person name="Votypka J."/>
            <person name="Yurchenko V."/>
            <person name="Lukes J."/>
        </authorList>
    </citation>
    <scope>NUCLEOTIDE SEQUENCE [LARGE SCALE GENOMIC DNA]</scope>
    <source>
        <strain evidence="2">H10</strain>
    </source>
</reference>
<feature type="region of interest" description="Disordered" evidence="1">
    <location>
        <begin position="380"/>
        <end position="404"/>
    </location>
</feature>
<dbReference type="EMBL" id="LGTL01000028">
    <property type="protein sequence ID" value="KPA74775.1"/>
    <property type="molecule type" value="Genomic_DNA"/>
</dbReference>
<organism evidence="2 3">
    <name type="scientific">Leptomonas pyrrhocoris</name>
    <name type="common">Firebug parasite</name>
    <dbReference type="NCBI Taxonomy" id="157538"/>
    <lineage>
        <taxon>Eukaryota</taxon>
        <taxon>Discoba</taxon>
        <taxon>Euglenozoa</taxon>
        <taxon>Kinetoplastea</taxon>
        <taxon>Metakinetoplastina</taxon>
        <taxon>Trypanosomatida</taxon>
        <taxon>Trypanosomatidae</taxon>
        <taxon>Leishmaniinae</taxon>
        <taxon>Leptomonas</taxon>
    </lineage>
</organism>
<keyword evidence="3" id="KW-1185">Reference proteome</keyword>
<evidence type="ECO:0000313" key="3">
    <source>
        <dbReference type="Proteomes" id="UP000037923"/>
    </source>
</evidence>
<accession>A0A0M9FRU8</accession>
<dbReference type="GeneID" id="26909344"/>
<feature type="region of interest" description="Disordered" evidence="1">
    <location>
        <begin position="1"/>
        <end position="34"/>
    </location>
</feature>
<dbReference type="RefSeq" id="XP_015653214.1">
    <property type="nucleotide sequence ID" value="XM_015808323.1"/>
</dbReference>
<evidence type="ECO:0000313" key="2">
    <source>
        <dbReference type="EMBL" id="KPA74775.1"/>
    </source>
</evidence>
<proteinExistence type="predicted"/>
<feature type="region of interest" description="Disordered" evidence="1">
    <location>
        <begin position="146"/>
        <end position="197"/>
    </location>
</feature>
<name>A0A0M9FRU8_LEPPY</name>
<comment type="caution">
    <text evidence="2">The sequence shown here is derived from an EMBL/GenBank/DDBJ whole genome shotgun (WGS) entry which is preliminary data.</text>
</comment>